<dbReference type="GO" id="GO:0003700">
    <property type="term" value="F:DNA-binding transcription factor activity"/>
    <property type="evidence" value="ECO:0007669"/>
    <property type="project" value="InterPro"/>
</dbReference>
<dbReference type="PROSITE" id="PS50995">
    <property type="entry name" value="HTH_MARR_2"/>
    <property type="match status" value="1"/>
</dbReference>
<feature type="domain" description="HTH marR-type" evidence="4">
    <location>
        <begin position="14"/>
        <end position="152"/>
    </location>
</feature>
<evidence type="ECO:0000313" key="5">
    <source>
        <dbReference type="EMBL" id="EHQ91065.1"/>
    </source>
</evidence>
<protein>
    <submittedName>
        <fullName evidence="5">Transcriptional regulator</fullName>
    </submittedName>
</protein>
<keyword evidence="1" id="KW-0805">Transcription regulation</keyword>
<dbReference type="InterPro" id="IPR036388">
    <property type="entry name" value="WH-like_DNA-bd_sf"/>
</dbReference>
<dbReference type="Pfam" id="PF12802">
    <property type="entry name" value="MarR_2"/>
    <property type="match status" value="1"/>
</dbReference>
<keyword evidence="2" id="KW-0238">DNA-binding</keyword>
<dbReference type="InterPro" id="IPR052067">
    <property type="entry name" value="Metal_resp_HTH_trans_reg"/>
</dbReference>
<evidence type="ECO:0000256" key="1">
    <source>
        <dbReference type="ARBA" id="ARBA00023015"/>
    </source>
</evidence>
<dbReference type="Proteomes" id="UP000005104">
    <property type="component" value="Chromosome"/>
</dbReference>
<keyword evidence="3" id="KW-0804">Transcription</keyword>
<organism evidence="5 6">
    <name type="scientific">Desulfosporosinus youngiae DSM 17734</name>
    <dbReference type="NCBI Taxonomy" id="768710"/>
    <lineage>
        <taxon>Bacteria</taxon>
        <taxon>Bacillati</taxon>
        <taxon>Bacillota</taxon>
        <taxon>Clostridia</taxon>
        <taxon>Eubacteriales</taxon>
        <taxon>Desulfitobacteriaceae</taxon>
        <taxon>Desulfosporosinus</taxon>
    </lineage>
</organism>
<dbReference type="InterPro" id="IPR036390">
    <property type="entry name" value="WH_DNA-bd_sf"/>
</dbReference>
<evidence type="ECO:0000313" key="6">
    <source>
        <dbReference type="Proteomes" id="UP000005104"/>
    </source>
</evidence>
<evidence type="ECO:0000259" key="4">
    <source>
        <dbReference type="PROSITE" id="PS50995"/>
    </source>
</evidence>
<dbReference type="InterPro" id="IPR000835">
    <property type="entry name" value="HTH_MarR-typ"/>
</dbReference>
<dbReference type="AlphaFoldDB" id="H5Y655"/>
<dbReference type="PANTHER" id="PTHR35790:SF4">
    <property type="entry name" value="HTH-TYPE TRANSCRIPTIONAL REGULATOR PCHR"/>
    <property type="match status" value="1"/>
</dbReference>
<dbReference type="PANTHER" id="PTHR35790">
    <property type="entry name" value="HTH-TYPE TRANSCRIPTIONAL REGULATOR PCHR"/>
    <property type="match status" value="1"/>
</dbReference>
<keyword evidence="6" id="KW-1185">Reference proteome</keyword>
<dbReference type="EMBL" id="CM001441">
    <property type="protein sequence ID" value="EHQ91065.1"/>
    <property type="molecule type" value="Genomic_DNA"/>
</dbReference>
<dbReference type="HOGENOM" id="CLU_083287_11_0_9"/>
<dbReference type="SMART" id="SM00347">
    <property type="entry name" value="HTH_MARR"/>
    <property type="match status" value="1"/>
</dbReference>
<accession>H5Y655</accession>
<dbReference type="GO" id="GO:0003677">
    <property type="term" value="F:DNA binding"/>
    <property type="evidence" value="ECO:0007669"/>
    <property type="project" value="UniProtKB-KW"/>
</dbReference>
<evidence type="ECO:0000256" key="3">
    <source>
        <dbReference type="ARBA" id="ARBA00023163"/>
    </source>
</evidence>
<reference evidence="5 6" key="1">
    <citation type="submission" date="2011-11" db="EMBL/GenBank/DDBJ databases">
        <title>The Noncontiguous Finished genome of Desulfosporosinus youngiae DSM 17734.</title>
        <authorList>
            <consortium name="US DOE Joint Genome Institute (JGI-PGF)"/>
            <person name="Lucas S."/>
            <person name="Han J."/>
            <person name="Lapidus A."/>
            <person name="Cheng J.-F."/>
            <person name="Goodwin L."/>
            <person name="Pitluck S."/>
            <person name="Peters L."/>
            <person name="Ovchinnikova G."/>
            <person name="Lu M."/>
            <person name="Land M.L."/>
            <person name="Hauser L."/>
            <person name="Pester M."/>
            <person name="Spring S."/>
            <person name="Ollivier B."/>
            <person name="Rattei T."/>
            <person name="Klenk H.-P."/>
            <person name="Wagner M."/>
            <person name="Loy A."/>
            <person name="Woyke T.J."/>
        </authorList>
    </citation>
    <scope>NUCLEOTIDE SEQUENCE [LARGE SCALE GENOMIC DNA]</scope>
    <source>
        <strain evidence="5 6">DSM 17734</strain>
    </source>
</reference>
<dbReference type="STRING" id="768710.DesyoDRAFT_4099"/>
<sequence>MPYTFAMNKVRSIKQKIGYDILNLAMTYVELDKKTRYYGTDVPIFHSEIHMISVIAEYPGVHVGGLAEILGITKGSVSEIIKKLERKALVVKEIDVQNLSKLALRLTEKGEKAHSNHMRYHTILNSMVEEELETVSEHDVKFLSCFLSAIKAKVEKFNESVEG</sequence>
<dbReference type="SUPFAM" id="SSF46785">
    <property type="entry name" value="Winged helix' DNA-binding domain"/>
    <property type="match status" value="1"/>
</dbReference>
<gene>
    <name evidence="5" type="ORF">DesyoDRAFT_4099</name>
</gene>
<evidence type="ECO:0000256" key="2">
    <source>
        <dbReference type="ARBA" id="ARBA00023125"/>
    </source>
</evidence>
<name>H5Y655_9FIRM</name>
<dbReference type="Gene3D" id="1.10.10.10">
    <property type="entry name" value="Winged helix-like DNA-binding domain superfamily/Winged helix DNA-binding domain"/>
    <property type="match status" value="1"/>
</dbReference>
<proteinExistence type="predicted"/>
<dbReference type="eggNOG" id="COG1846">
    <property type="taxonomic scope" value="Bacteria"/>
</dbReference>